<dbReference type="EMBL" id="MNVM01000037">
    <property type="protein sequence ID" value="OIO29018.1"/>
    <property type="molecule type" value="Genomic_DNA"/>
</dbReference>
<gene>
    <name evidence="2" type="ORF">AUJ22_02115</name>
</gene>
<proteinExistence type="predicted"/>
<reference evidence="2 3" key="1">
    <citation type="journal article" date="2016" name="Environ. Microbiol.">
        <title>Genomic resolution of a cold subsurface aquifer community provides metabolic insights for novel microbes adapted to high CO concentrations.</title>
        <authorList>
            <person name="Probst A.J."/>
            <person name="Castelle C.J."/>
            <person name="Singh A."/>
            <person name="Brown C.T."/>
            <person name="Anantharaman K."/>
            <person name="Sharon I."/>
            <person name="Hug L.A."/>
            <person name="Burstein D."/>
            <person name="Emerson J.B."/>
            <person name="Thomas B.C."/>
            <person name="Banfield J.F."/>
        </authorList>
    </citation>
    <scope>NUCLEOTIDE SEQUENCE [LARGE SCALE GENOMIC DNA]</scope>
    <source>
        <strain evidence="2">CG1_02_31_12</strain>
    </source>
</reference>
<organism evidence="2 3">
    <name type="scientific">Candidatus Nomurabacteria bacterium CG1_02_31_12</name>
    <dbReference type="NCBI Taxonomy" id="1805280"/>
    <lineage>
        <taxon>Bacteria</taxon>
        <taxon>Candidatus Nomuraibacteriota</taxon>
    </lineage>
</organism>
<keyword evidence="1" id="KW-0472">Membrane</keyword>
<accession>A0A1J4UVU9</accession>
<dbReference type="Proteomes" id="UP000185769">
    <property type="component" value="Unassembled WGS sequence"/>
</dbReference>
<dbReference type="STRING" id="1805280.AUJ22_02115"/>
<evidence type="ECO:0000256" key="1">
    <source>
        <dbReference type="SAM" id="Phobius"/>
    </source>
</evidence>
<evidence type="ECO:0000313" key="3">
    <source>
        <dbReference type="Proteomes" id="UP000185769"/>
    </source>
</evidence>
<comment type="caution">
    <text evidence="2">The sequence shown here is derived from an EMBL/GenBank/DDBJ whole genome shotgun (WGS) entry which is preliminary data.</text>
</comment>
<sequence>MKKSNKDKHYNWLMGADMYLAASIILCKEMLIFYKSPNSIFNSDQRIDKKCGFTSNNPDYEMLLPVIFNLKHGIELYLKALTMQTDINLVYSQSHDLIALLNILILKIKDNHISNSMLKILDYDIRKIVEKYYFGLYAFAQERVYPDINNEAERYPEYKNPNCYKIENLCNINMNVLLNEIINDCVFVQKLLREDILKKLKII</sequence>
<dbReference type="AlphaFoldDB" id="A0A1J4UVU9"/>
<evidence type="ECO:0000313" key="2">
    <source>
        <dbReference type="EMBL" id="OIO29018.1"/>
    </source>
</evidence>
<name>A0A1J4UVU9_9BACT</name>
<keyword evidence="1" id="KW-0812">Transmembrane</keyword>
<keyword evidence="1" id="KW-1133">Transmembrane helix</keyword>
<feature type="transmembrane region" description="Helical" evidence="1">
    <location>
        <begin position="12"/>
        <end position="34"/>
    </location>
</feature>
<evidence type="ECO:0008006" key="4">
    <source>
        <dbReference type="Google" id="ProtNLM"/>
    </source>
</evidence>
<protein>
    <recommendedName>
        <fullName evidence="4">HEPN domain-containing protein</fullName>
    </recommendedName>
</protein>